<proteinExistence type="predicted"/>
<reference evidence="2 3" key="1">
    <citation type="submission" date="2019-03" db="EMBL/GenBank/DDBJ databases">
        <title>The complete genome sequence of Swingsia samuiensis NBRC107927(T).</title>
        <authorList>
            <person name="Chua K.-O."/>
            <person name="Chan K.-G."/>
            <person name="See-Too W.-S."/>
        </authorList>
    </citation>
    <scope>NUCLEOTIDE SEQUENCE [LARGE SCALE GENOMIC DNA]</scope>
    <source>
        <strain evidence="2 3">AH83</strain>
    </source>
</reference>
<evidence type="ECO:0000313" key="2">
    <source>
        <dbReference type="EMBL" id="QDH17780.1"/>
    </source>
</evidence>
<dbReference type="Proteomes" id="UP000316313">
    <property type="component" value="Chromosome"/>
</dbReference>
<protein>
    <submittedName>
        <fullName evidence="2">Uncharacterized protein</fullName>
    </submittedName>
</protein>
<sequence>MKRMQTKHIMFLLLTLFSSVSFPALAETNTKYVVLKTGSDTEYDHCTAHHWYMTFKTGSEESLIPIAEMRFKELVKRWQTDGGPILVDAFAPQNKTLLSRALYLDNRLQEVGVPKAAIWIRTTEKAPQSELAGIIQITFPSEGATCRAHARHELSKFILEHCGSIRERDCKDAVTFLGQSSGDE</sequence>
<dbReference type="KEGG" id="ssam:E3D00_09525"/>
<evidence type="ECO:0000256" key="1">
    <source>
        <dbReference type="SAM" id="SignalP"/>
    </source>
</evidence>
<dbReference type="RefSeq" id="WP_141462052.1">
    <property type="nucleotide sequence ID" value="NZ_CP038141.1"/>
</dbReference>
<accession>A0A4Y6ULW8</accession>
<keyword evidence="3" id="KW-1185">Reference proteome</keyword>
<evidence type="ECO:0000313" key="3">
    <source>
        <dbReference type="Proteomes" id="UP000316313"/>
    </source>
</evidence>
<dbReference type="AlphaFoldDB" id="A0A4Y6ULW8"/>
<feature type="signal peptide" evidence="1">
    <location>
        <begin position="1"/>
        <end position="26"/>
    </location>
</feature>
<feature type="chain" id="PRO_5021274447" evidence="1">
    <location>
        <begin position="27"/>
        <end position="184"/>
    </location>
</feature>
<name>A0A4Y6ULW8_9PROT</name>
<gene>
    <name evidence="2" type="ORF">E3D00_09525</name>
</gene>
<organism evidence="2 3">
    <name type="scientific">Swingsia samuiensis</name>
    <dbReference type="NCBI Taxonomy" id="1293412"/>
    <lineage>
        <taxon>Bacteria</taxon>
        <taxon>Pseudomonadati</taxon>
        <taxon>Pseudomonadota</taxon>
        <taxon>Alphaproteobacteria</taxon>
        <taxon>Acetobacterales</taxon>
        <taxon>Acetobacteraceae</taxon>
        <taxon>Swingsia</taxon>
    </lineage>
</organism>
<dbReference type="EMBL" id="CP038141">
    <property type="protein sequence ID" value="QDH17780.1"/>
    <property type="molecule type" value="Genomic_DNA"/>
</dbReference>
<keyword evidence="1" id="KW-0732">Signal</keyword>